<dbReference type="SUPFAM" id="SSF55931">
    <property type="entry name" value="Glutamine synthetase/guanido kinase"/>
    <property type="match status" value="1"/>
</dbReference>
<dbReference type="InterPro" id="IPR014746">
    <property type="entry name" value="Gln_synth/guanido_kin_cat_dom"/>
</dbReference>
<comment type="catalytic activity">
    <reaction evidence="10 11">
        <text>L-glutamyl-tRNA(Gln) + L-glutamine + ATP + H2O = L-glutaminyl-tRNA(Gln) + L-glutamate + ADP + phosphate + H(+)</text>
        <dbReference type="Rhea" id="RHEA:17521"/>
        <dbReference type="Rhea" id="RHEA-COMP:9681"/>
        <dbReference type="Rhea" id="RHEA-COMP:9684"/>
        <dbReference type="ChEBI" id="CHEBI:15377"/>
        <dbReference type="ChEBI" id="CHEBI:15378"/>
        <dbReference type="ChEBI" id="CHEBI:29985"/>
        <dbReference type="ChEBI" id="CHEBI:30616"/>
        <dbReference type="ChEBI" id="CHEBI:43474"/>
        <dbReference type="ChEBI" id="CHEBI:58359"/>
        <dbReference type="ChEBI" id="CHEBI:78520"/>
        <dbReference type="ChEBI" id="CHEBI:78521"/>
        <dbReference type="ChEBI" id="CHEBI:456216"/>
    </reaction>
</comment>
<dbReference type="Gene3D" id="1.10.10.410">
    <property type="match status" value="1"/>
</dbReference>
<dbReference type="EMBL" id="DUFG01000015">
    <property type="protein sequence ID" value="HIH08258.1"/>
    <property type="molecule type" value="Genomic_DNA"/>
</dbReference>
<dbReference type="SMART" id="SM00845">
    <property type="entry name" value="GatB_Yqey"/>
    <property type="match status" value="1"/>
</dbReference>
<evidence type="ECO:0000313" key="15">
    <source>
        <dbReference type="Proteomes" id="UP000577419"/>
    </source>
</evidence>
<evidence type="ECO:0000313" key="14">
    <source>
        <dbReference type="EMBL" id="MBS3059480.1"/>
    </source>
</evidence>
<dbReference type="NCBIfam" id="NF004012">
    <property type="entry name" value="PRK05477.1-2"/>
    <property type="match status" value="1"/>
</dbReference>
<dbReference type="Proteomes" id="UP000577419">
    <property type="component" value="Unassembled WGS sequence"/>
</dbReference>
<keyword evidence="13" id="KW-0808">Transferase</keyword>
<dbReference type="InterPro" id="IPR004413">
    <property type="entry name" value="GatB"/>
</dbReference>
<feature type="domain" description="Asn/Gln amidotransferase" evidence="12">
    <location>
        <begin position="326"/>
        <end position="472"/>
    </location>
</feature>
<dbReference type="Pfam" id="PF02934">
    <property type="entry name" value="GatB_N"/>
    <property type="match status" value="1"/>
</dbReference>
<evidence type="ECO:0000256" key="1">
    <source>
        <dbReference type="ARBA" id="ARBA00005306"/>
    </source>
</evidence>
<keyword evidence="7 11" id="KW-0648">Protein biosynthesis</keyword>
<dbReference type="InterPro" id="IPR042114">
    <property type="entry name" value="GatB_C_1"/>
</dbReference>
<comment type="function">
    <text evidence="8 11">Allows the formation of correctly charged Asn-tRNA(Asn) or Gln-tRNA(Gln) through the transamidation of misacylated Asp-tRNA(Asn) or Glu-tRNA(Gln) in organisms which lack either or both of asparaginyl-tRNA or glutaminyl-tRNA synthetases. The reaction takes place in the presence of glutamine and ATP through an activated phospho-Asp-tRNA(Asn) or phospho-Glu-tRNA(Gln).</text>
</comment>
<evidence type="ECO:0000256" key="2">
    <source>
        <dbReference type="ARBA" id="ARBA00011123"/>
    </source>
</evidence>
<evidence type="ECO:0000259" key="12">
    <source>
        <dbReference type="SMART" id="SM00845"/>
    </source>
</evidence>
<sequence>MMALQESSSGFRAGFELHVSLNTESKLFCGCSVAEKTAAPNSSCCEICLGFPGSKPLANRKAIEYALKLALALNCKIAPEMRFSRKVYSYPDLAKNFQISQFEVPLGENGFVLLDSAKKIRIKRVHLEEDPAAIVHEGSVASASSCLVDYNRSGVPLVEIVTEPDISSAGEAREFFSKIRSIIFYLDIFDERKSVIKADTNISVDGGNRVEVKNVTGIKNIEKVLGFEVERQKTAVKAGTGVKRETRGFDEVTSSTFSLREKETEDDYGYIIEPDLTKIVLEKKLVKEVRDSLPELPEEKVKRLKKEFKLSEYNARVMASDPELGKLFESAAKEVGAELAAKFLSRELLGILNYNDLSLRELSLSSKEIISLLKLLEQEKVSEKNAKEATIKYVLEGVPPLKFLKGEQLLSDVPDDTLIKTVEKVMKENPKAISDLRKGEKKAMNFLVGIAMREMKGKAEARKVQEIIKEKLK</sequence>
<organism evidence="13 15">
    <name type="scientific">Candidatus Iainarchaeum sp</name>
    <dbReference type="NCBI Taxonomy" id="3101447"/>
    <lineage>
        <taxon>Archaea</taxon>
        <taxon>Candidatus Iainarchaeota</taxon>
        <taxon>Candidatus Iainarchaeia</taxon>
        <taxon>Candidatus Iainarchaeales</taxon>
        <taxon>Candidatus Iainarchaeaceae</taxon>
        <taxon>Candidatus Iainarchaeum</taxon>
    </lineage>
</organism>
<evidence type="ECO:0000256" key="3">
    <source>
        <dbReference type="ARBA" id="ARBA00016923"/>
    </source>
</evidence>
<accession>A0A7J4IRX6</accession>
<comment type="subunit">
    <text evidence="2 11">Heterotrimer of A, B and C subunits.</text>
</comment>
<evidence type="ECO:0000256" key="9">
    <source>
        <dbReference type="ARBA" id="ARBA00047380"/>
    </source>
</evidence>
<reference evidence="14" key="2">
    <citation type="submission" date="2021-03" db="EMBL/GenBank/DDBJ databases">
        <authorList>
            <person name="Jaffe A."/>
        </authorList>
    </citation>
    <scope>NUCLEOTIDE SEQUENCE</scope>
    <source>
        <strain evidence="14">RIFCSPHIGHO2_01_FULL_GW2011_AR10_43_9</strain>
    </source>
</reference>
<dbReference type="PROSITE" id="PS01234">
    <property type="entry name" value="GATB"/>
    <property type="match status" value="1"/>
</dbReference>
<dbReference type="EC" id="6.3.5.-" evidence="11"/>
<evidence type="ECO:0000256" key="6">
    <source>
        <dbReference type="ARBA" id="ARBA00022840"/>
    </source>
</evidence>
<name>A0A7J4IRX6_9ARCH</name>
<comment type="similarity">
    <text evidence="1 11">Belongs to the GatB/GatE family. GatB subfamily.</text>
</comment>
<dbReference type="InterPro" id="IPR023168">
    <property type="entry name" value="GatB_Yqey_C_2"/>
</dbReference>
<dbReference type="AlphaFoldDB" id="A0A7J4IRX6"/>
<dbReference type="Pfam" id="PF02637">
    <property type="entry name" value="GatB_Yqey"/>
    <property type="match status" value="1"/>
</dbReference>
<dbReference type="GO" id="GO:0016740">
    <property type="term" value="F:transferase activity"/>
    <property type="evidence" value="ECO:0007669"/>
    <property type="project" value="UniProtKB-KW"/>
</dbReference>
<evidence type="ECO:0000256" key="11">
    <source>
        <dbReference type="HAMAP-Rule" id="MF_00121"/>
    </source>
</evidence>
<dbReference type="InterPro" id="IPR003789">
    <property type="entry name" value="Asn/Gln_tRNA_amidoTrase-B-like"/>
</dbReference>
<dbReference type="GO" id="GO:0050567">
    <property type="term" value="F:glutaminyl-tRNA synthase (glutamine-hydrolyzing) activity"/>
    <property type="evidence" value="ECO:0007669"/>
    <property type="project" value="UniProtKB-UniRule"/>
</dbReference>
<dbReference type="NCBIfam" id="TIGR00133">
    <property type="entry name" value="gatB"/>
    <property type="match status" value="1"/>
</dbReference>
<dbReference type="PANTHER" id="PTHR11659">
    <property type="entry name" value="GLUTAMYL-TRNA GLN AMIDOTRANSFERASE SUBUNIT B MITOCHONDRIAL AND PROKARYOTIC PET112-RELATED"/>
    <property type="match status" value="1"/>
</dbReference>
<reference evidence="15" key="1">
    <citation type="journal article" date="2020" name="bioRxiv">
        <title>A rank-normalized archaeal taxonomy based on genome phylogeny resolves widespread incomplete and uneven classifications.</title>
        <authorList>
            <person name="Rinke C."/>
            <person name="Chuvochina M."/>
            <person name="Mussig A.J."/>
            <person name="Chaumeil P.-A."/>
            <person name="Waite D.W."/>
            <person name="Whitman W.B."/>
            <person name="Parks D.H."/>
            <person name="Hugenholtz P."/>
        </authorList>
    </citation>
    <scope>NUCLEOTIDE SEQUENCE [LARGE SCALE GENOMIC DNA]</scope>
</reference>
<keyword evidence="4 11" id="KW-0436">Ligase</keyword>
<evidence type="ECO:0000256" key="5">
    <source>
        <dbReference type="ARBA" id="ARBA00022741"/>
    </source>
</evidence>
<dbReference type="PANTHER" id="PTHR11659:SF0">
    <property type="entry name" value="GLUTAMYL-TRNA(GLN) AMIDOTRANSFERASE SUBUNIT B, MITOCHONDRIAL"/>
    <property type="match status" value="1"/>
</dbReference>
<comment type="caution">
    <text evidence="13">The sequence shown here is derived from an EMBL/GenBank/DDBJ whole genome shotgun (WGS) entry which is preliminary data.</text>
</comment>
<dbReference type="SUPFAM" id="SSF89095">
    <property type="entry name" value="GatB/YqeY motif"/>
    <property type="match status" value="1"/>
</dbReference>
<protein>
    <recommendedName>
        <fullName evidence="3 11">Aspartyl/glutamyl-tRNA(Asn/Gln) amidotransferase subunit B</fullName>
        <shortName evidence="11">Asp/Glu-ADT subunit B</shortName>
        <ecNumber evidence="11">6.3.5.-</ecNumber>
    </recommendedName>
</protein>
<evidence type="ECO:0000313" key="13">
    <source>
        <dbReference type="EMBL" id="HIH08258.1"/>
    </source>
</evidence>
<dbReference type="GO" id="GO:0070681">
    <property type="term" value="P:glutaminyl-tRNAGln biosynthesis via transamidation"/>
    <property type="evidence" value="ECO:0007669"/>
    <property type="project" value="TreeGrafter"/>
</dbReference>
<dbReference type="GO" id="GO:0005524">
    <property type="term" value="F:ATP binding"/>
    <property type="evidence" value="ECO:0007669"/>
    <property type="project" value="UniProtKB-KW"/>
</dbReference>
<dbReference type="GO" id="GO:0006412">
    <property type="term" value="P:translation"/>
    <property type="evidence" value="ECO:0007669"/>
    <property type="project" value="UniProtKB-UniRule"/>
</dbReference>
<comment type="catalytic activity">
    <reaction evidence="9 11">
        <text>L-aspartyl-tRNA(Asn) + L-glutamine + ATP + H2O = L-asparaginyl-tRNA(Asn) + L-glutamate + ADP + phosphate + 2 H(+)</text>
        <dbReference type="Rhea" id="RHEA:14513"/>
        <dbReference type="Rhea" id="RHEA-COMP:9674"/>
        <dbReference type="Rhea" id="RHEA-COMP:9677"/>
        <dbReference type="ChEBI" id="CHEBI:15377"/>
        <dbReference type="ChEBI" id="CHEBI:15378"/>
        <dbReference type="ChEBI" id="CHEBI:29985"/>
        <dbReference type="ChEBI" id="CHEBI:30616"/>
        <dbReference type="ChEBI" id="CHEBI:43474"/>
        <dbReference type="ChEBI" id="CHEBI:58359"/>
        <dbReference type="ChEBI" id="CHEBI:78515"/>
        <dbReference type="ChEBI" id="CHEBI:78516"/>
        <dbReference type="ChEBI" id="CHEBI:456216"/>
    </reaction>
</comment>
<keyword evidence="6 11" id="KW-0067">ATP-binding</keyword>
<dbReference type="InterPro" id="IPR017958">
    <property type="entry name" value="Gln-tRNA_amidoTrfase_suB_CS"/>
</dbReference>
<dbReference type="Proteomes" id="UP000683213">
    <property type="component" value="Unassembled WGS sequence"/>
</dbReference>
<dbReference type="InterPro" id="IPR018027">
    <property type="entry name" value="Asn/Gln_amidotransferase"/>
</dbReference>
<dbReference type="HAMAP" id="MF_00121">
    <property type="entry name" value="GatB"/>
    <property type="match status" value="1"/>
</dbReference>
<dbReference type="EMBL" id="JAGVWF010000049">
    <property type="protein sequence ID" value="MBS3059480.1"/>
    <property type="molecule type" value="Genomic_DNA"/>
</dbReference>
<evidence type="ECO:0000256" key="4">
    <source>
        <dbReference type="ARBA" id="ARBA00022598"/>
    </source>
</evidence>
<dbReference type="InterPro" id="IPR006075">
    <property type="entry name" value="Asn/Gln-tRNA_Trfase_suB/E_cat"/>
</dbReference>
<evidence type="ECO:0000256" key="10">
    <source>
        <dbReference type="ARBA" id="ARBA00047913"/>
    </source>
</evidence>
<proteinExistence type="inferred from homology"/>
<dbReference type="Gene3D" id="1.10.150.380">
    <property type="entry name" value="GatB domain, N-terminal subdomain"/>
    <property type="match status" value="1"/>
</dbReference>
<gene>
    <name evidence="11 13" type="primary">gatB</name>
    <name evidence="13" type="ORF">HA237_02705</name>
    <name evidence="14" type="ORF">J4224_03615</name>
</gene>
<evidence type="ECO:0000256" key="7">
    <source>
        <dbReference type="ARBA" id="ARBA00022917"/>
    </source>
</evidence>
<reference evidence="14" key="3">
    <citation type="submission" date="2021-05" db="EMBL/GenBank/DDBJ databases">
        <title>Protein family content uncovers lineage relationships and bacterial pathway maintenance mechanisms in DPANN archaea.</title>
        <authorList>
            <person name="Castelle C.J."/>
            <person name="Meheust R."/>
            <person name="Jaffe A.L."/>
            <person name="Seitz K."/>
            <person name="Gong X."/>
            <person name="Baker B.J."/>
            <person name="Banfield J.F."/>
        </authorList>
    </citation>
    <scope>NUCLEOTIDE SEQUENCE</scope>
    <source>
        <strain evidence="14">RIFCSPHIGHO2_01_FULL_GW2011_AR10_43_9</strain>
    </source>
</reference>
<keyword evidence="5 11" id="KW-0547">Nucleotide-binding</keyword>
<dbReference type="InterPro" id="IPR017959">
    <property type="entry name" value="Asn/Gln-tRNA_amidoTrfase_suB/E"/>
</dbReference>
<evidence type="ECO:0000256" key="8">
    <source>
        <dbReference type="ARBA" id="ARBA00024799"/>
    </source>
</evidence>
<dbReference type="FunFam" id="1.10.10.410:FF:000001">
    <property type="entry name" value="Aspartyl/glutamyl-tRNA(Asn/Gln) amidotransferase subunit B"/>
    <property type="match status" value="1"/>
</dbReference>